<dbReference type="PANTHER" id="PTHR18895">
    <property type="entry name" value="HEMK METHYLTRANSFERASE"/>
    <property type="match status" value="1"/>
</dbReference>
<name>A0A2N3NEE9_9PEZI</name>
<dbReference type="AlphaFoldDB" id="A0A2N3NEE9"/>
<evidence type="ECO:0000256" key="2">
    <source>
        <dbReference type="ARBA" id="ARBA00022679"/>
    </source>
</evidence>
<keyword evidence="2" id="KW-0808">Transferase</keyword>
<dbReference type="InParanoid" id="A0A2N3NEE9"/>
<dbReference type="CDD" id="cd02440">
    <property type="entry name" value="AdoMet_MTases"/>
    <property type="match status" value="1"/>
</dbReference>
<dbReference type="GO" id="GO:0003676">
    <property type="term" value="F:nucleic acid binding"/>
    <property type="evidence" value="ECO:0007669"/>
    <property type="project" value="InterPro"/>
</dbReference>
<dbReference type="VEuPathDB" id="FungiDB:jhhlp_002561"/>
<dbReference type="GO" id="GO:0032259">
    <property type="term" value="P:methylation"/>
    <property type="evidence" value="ECO:0007669"/>
    <property type="project" value="UniProtKB-KW"/>
</dbReference>
<dbReference type="GO" id="GO:0005739">
    <property type="term" value="C:mitochondrion"/>
    <property type="evidence" value="ECO:0007669"/>
    <property type="project" value="TreeGrafter"/>
</dbReference>
<dbReference type="PROSITE" id="PS00092">
    <property type="entry name" value="N6_MTASE"/>
    <property type="match status" value="1"/>
</dbReference>
<protein>
    <submittedName>
        <fullName evidence="4">Uncharacterized protein</fullName>
    </submittedName>
</protein>
<gene>
    <name evidence="4" type="ORF">jhhlp_002561</name>
</gene>
<comment type="caution">
    <text evidence="4">The sequence shown here is derived from an EMBL/GenBank/DDBJ whole genome shotgun (WGS) entry which is preliminary data.</text>
</comment>
<dbReference type="OrthoDB" id="269872at2759"/>
<dbReference type="Gene3D" id="1.10.8.10">
    <property type="entry name" value="DNA helicase RuvA subunit, C-terminal domain"/>
    <property type="match status" value="1"/>
</dbReference>
<dbReference type="Gene3D" id="3.40.50.150">
    <property type="entry name" value="Vaccinia Virus protein VP39"/>
    <property type="match status" value="1"/>
</dbReference>
<evidence type="ECO:0000313" key="5">
    <source>
        <dbReference type="Proteomes" id="UP000233524"/>
    </source>
</evidence>
<dbReference type="InterPro" id="IPR029063">
    <property type="entry name" value="SAM-dependent_MTases_sf"/>
</dbReference>
<evidence type="ECO:0000256" key="1">
    <source>
        <dbReference type="ARBA" id="ARBA00022603"/>
    </source>
</evidence>
<dbReference type="FunCoup" id="A0A2N3NEE9">
    <property type="interactions" value="71"/>
</dbReference>
<accession>A0A2N3NEE9</accession>
<dbReference type="Proteomes" id="UP000233524">
    <property type="component" value="Unassembled WGS sequence"/>
</dbReference>
<dbReference type="GO" id="GO:0008276">
    <property type="term" value="F:protein methyltransferase activity"/>
    <property type="evidence" value="ECO:0007669"/>
    <property type="project" value="InterPro"/>
</dbReference>
<reference evidence="4 5" key="1">
    <citation type="journal article" date="2017" name="G3 (Bethesda)">
        <title>First Draft Genome Sequence of the Pathogenic Fungus Lomentospora prolificans (Formerly Scedosporium prolificans).</title>
        <authorList>
            <person name="Luo R."/>
            <person name="Zimin A."/>
            <person name="Workman R."/>
            <person name="Fan Y."/>
            <person name="Pertea G."/>
            <person name="Grossman N."/>
            <person name="Wear M.P."/>
            <person name="Jia B."/>
            <person name="Miller H."/>
            <person name="Casadevall A."/>
            <person name="Timp W."/>
            <person name="Zhang S.X."/>
            <person name="Salzberg S.L."/>
        </authorList>
    </citation>
    <scope>NUCLEOTIDE SEQUENCE [LARGE SCALE GENOMIC DNA]</scope>
    <source>
        <strain evidence="4 5">JHH-5317</strain>
    </source>
</reference>
<keyword evidence="5" id="KW-1185">Reference proteome</keyword>
<dbReference type="NCBIfam" id="TIGR00536">
    <property type="entry name" value="hemK_fam"/>
    <property type="match status" value="1"/>
</dbReference>
<keyword evidence="1" id="KW-0489">Methyltransferase</keyword>
<dbReference type="STRING" id="41688.A0A2N3NEE9"/>
<dbReference type="SUPFAM" id="SSF53335">
    <property type="entry name" value="S-adenosyl-L-methionine-dependent methyltransferases"/>
    <property type="match status" value="1"/>
</dbReference>
<dbReference type="EMBL" id="NLAX01000008">
    <property type="protein sequence ID" value="PKS10804.1"/>
    <property type="molecule type" value="Genomic_DNA"/>
</dbReference>
<evidence type="ECO:0000256" key="3">
    <source>
        <dbReference type="ARBA" id="ARBA00022691"/>
    </source>
</evidence>
<sequence length="366" mass="40511">MPRISLRQLRQAYTISPLLSRLLPACRDLTSAQNELRWLQEHATATAKNKSGVQIRRKLAVMCERRRRGVPLQYIIGTQPFGDLDIHCAPGVLIPRPETEAYTAHLAHLLNNRELLGPRDPKQPLRVMDFCTGTGCIPLLLYSVLVKRFPNLTVRGVDISPVALQVSNRNLRSAVSSGHIPPPTSTQTVSFLHGDVLSKHWVDTHLAGSRCDVLVSNPPYVSSQAWNLARDGLSYSARKYEPKLALVPGDDARVPEGRCLHEDVFYAALLDITLVIDPSVVLFEVGGAQQAERVVQLAMEHAFGKNADFELWRDYPDIHSSPDEADDDVGDVLKIRDDPGHNGVVPVRGCGNIRSVLIRKIGSSRV</sequence>
<dbReference type="PANTHER" id="PTHR18895:SF74">
    <property type="entry name" value="MTRF1L RELEASE FACTOR GLUTAMINE METHYLTRANSFERASE"/>
    <property type="match status" value="1"/>
</dbReference>
<dbReference type="InterPro" id="IPR002052">
    <property type="entry name" value="DNA_methylase_N6_adenine_CS"/>
</dbReference>
<dbReference type="InterPro" id="IPR050320">
    <property type="entry name" value="N5-glutamine_MTase"/>
</dbReference>
<dbReference type="InterPro" id="IPR004556">
    <property type="entry name" value="HemK-like"/>
</dbReference>
<keyword evidence="3" id="KW-0949">S-adenosyl-L-methionine</keyword>
<proteinExistence type="predicted"/>
<organism evidence="4 5">
    <name type="scientific">Lomentospora prolificans</name>
    <dbReference type="NCBI Taxonomy" id="41688"/>
    <lineage>
        <taxon>Eukaryota</taxon>
        <taxon>Fungi</taxon>
        <taxon>Dikarya</taxon>
        <taxon>Ascomycota</taxon>
        <taxon>Pezizomycotina</taxon>
        <taxon>Sordariomycetes</taxon>
        <taxon>Hypocreomycetidae</taxon>
        <taxon>Microascales</taxon>
        <taxon>Microascaceae</taxon>
        <taxon>Lomentospora</taxon>
    </lineage>
</organism>
<evidence type="ECO:0000313" key="4">
    <source>
        <dbReference type="EMBL" id="PKS10804.1"/>
    </source>
</evidence>